<keyword evidence="12 17" id="KW-0411">Iron-sulfur</keyword>
<evidence type="ECO:0000256" key="17">
    <source>
        <dbReference type="HAMAP-Rule" id="MF_02089"/>
    </source>
</evidence>
<feature type="binding site" evidence="17">
    <location>
        <position position="60"/>
    </location>
    <ligand>
        <name>[4Fe-4S] cluster</name>
        <dbReference type="ChEBI" id="CHEBI:49883"/>
    </ligand>
</feature>
<dbReference type="Pfam" id="PF02677">
    <property type="entry name" value="QueH"/>
    <property type="match status" value="1"/>
</dbReference>
<feature type="binding site" evidence="17">
    <location>
        <position position="61"/>
    </location>
    <ligand>
        <name>[4Fe-4S] cluster</name>
        <dbReference type="ChEBI" id="CHEBI:49883"/>
    </ligand>
</feature>
<dbReference type="GO" id="GO:0008616">
    <property type="term" value="P:tRNA queuosine(34) biosynthetic process"/>
    <property type="evidence" value="ECO:0007669"/>
    <property type="project" value="UniProtKB-UniRule"/>
</dbReference>
<evidence type="ECO:0000256" key="2">
    <source>
        <dbReference type="ARBA" id="ARBA00004691"/>
    </source>
</evidence>
<dbReference type="PANTHER" id="PTHR36701">
    <property type="entry name" value="EPOXYQUEUOSINE REDUCTASE QUEH"/>
    <property type="match status" value="1"/>
</dbReference>
<dbReference type="EMBL" id="KC246869">
    <property type="protein sequence ID" value="AHF26166.1"/>
    <property type="molecule type" value="Genomic_DNA"/>
</dbReference>
<feature type="region of interest" description="Disordered" evidence="18">
    <location>
        <begin position="1"/>
        <end position="34"/>
    </location>
</feature>
<gene>
    <name evidence="17" type="primary">queH</name>
</gene>
<keyword evidence="6 17" id="KW-0004">4Fe-4S</keyword>
<keyword evidence="8 17" id="KW-0479">Metal-binding</keyword>
<evidence type="ECO:0000313" key="19">
    <source>
        <dbReference type="EMBL" id="AHF26166.1"/>
    </source>
</evidence>
<evidence type="ECO:0000256" key="14">
    <source>
        <dbReference type="ARBA" id="ARBA00023284"/>
    </source>
</evidence>
<keyword evidence="13 17" id="KW-1015">Disulfide bond</keyword>
<evidence type="ECO:0000256" key="10">
    <source>
        <dbReference type="ARBA" id="ARBA00023002"/>
    </source>
</evidence>
<evidence type="ECO:0000256" key="13">
    <source>
        <dbReference type="ARBA" id="ARBA00023157"/>
    </source>
</evidence>
<evidence type="ECO:0000256" key="8">
    <source>
        <dbReference type="ARBA" id="ARBA00022723"/>
    </source>
</evidence>
<dbReference type="HAMAP" id="MF_02089">
    <property type="entry name" value="QueH"/>
    <property type="match status" value="1"/>
</dbReference>
<name>W0FMI7_9BACT</name>
<feature type="binding site" evidence="17">
    <location>
        <position position="140"/>
    </location>
    <ligand>
        <name>[4Fe-4S] cluster</name>
        <dbReference type="ChEBI" id="CHEBI:49883"/>
    </ligand>
</feature>
<keyword evidence="14 17" id="KW-0676">Redox-active center</keyword>
<reference evidence="19" key="1">
    <citation type="journal article" date="2013" name="PLoS ONE">
        <title>Metagenomic insights into the carbohydrate-active enzymes carried by the microorganisms adhering to solid digesta in the rumen of cows.</title>
        <authorList>
            <person name="Wang L."/>
            <person name="Hatem A."/>
            <person name="Catalyurek U.V."/>
            <person name="Morrison M."/>
            <person name="Yu Z."/>
        </authorList>
    </citation>
    <scope>NUCLEOTIDE SEQUENCE</scope>
</reference>
<accession>W0FMI7</accession>
<dbReference type="GO" id="GO:0051539">
    <property type="term" value="F:4 iron, 4 sulfur cluster binding"/>
    <property type="evidence" value="ECO:0007669"/>
    <property type="project" value="UniProtKB-UniRule"/>
</dbReference>
<evidence type="ECO:0000256" key="12">
    <source>
        <dbReference type="ARBA" id="ARBA00023014"/>
    </source>
</evidence>
<evidence type="ECO:0000256" key="15">
    <source>
        <dbReference type="ARBA" id="ARBA00031446"/>
    </source>
</evidence>
<dbReference type="GO" id="GO:0052693">
    <property type="term" value="F:epoxyqueuosine reductase activity"/>
    <property type="evidence" value="ECO:0007669"/>
    <property type="project" value="UniProtKB-UniRule"/>
</dbReference>
<evidence type="ECO:0000256" key="7">
    <source>
        <dbReference type="ARBA" id="ARBA00022694"/>
    </source>
</evidence>
<protein>
    <recommendedName>
        <fullName evidence="5 17">Epoxyqueuosine reductase QueH</fullName>
        <ecNumber evidence="4 17">1.17.99.6</ecNumber>
    </recommendedName>
    <alternativeName>
        <fullName evidence="15 17">Queuosine biosynthesis protein QueH</fullName>
    </alternativeName>
</protein>
<keyword evidence="9 17" id="KW-0671">Queuosine biosynthesis</keyword>
<evidence type="ECO:0000256" key="16">
    <source>
        <dbReference type="ARBA" id="ARBA00047415"/>
    </source>
</evidence>
<keyword evidence="10 17" id="KW-0560">Oxidoreductase</keyword>
<dbReference type="PANTHER" id="PTHR36701:SF1">
    <property type="entry name" value="EPOXYQUEUOSINE REDUCTASE QUEH"/>
    <property type="match status" value="1"/>
</dbReference>
<evidence type="ECO:0000256" key="9">
    <source>
        <dbReference type="ARBA" id="ARBA00022785"/>
    </source>
</evidence>
<feature type="compositionally biased region" description="Polar residues" evidence="18">
    <location>
        <begin position="1"/>
        <end position="11"/>
    </location>
</feature>
<evidence type="ECO:0000256" key="5">
    <source>
        <dbReference type="ARBA" id="ARBA00016895"/>
    </source>
</evidence>
<sequence length="231" mass="26226">MVQKNRPSGPQLTLEGEGSKVSNIRQTGAEGMEKRNYQREMEAEIARLEGRKPALLLHSCCGPCSSAVLERLCEHFRVTLLYYNPNIEPEEEYVHRLNEQKRLLSLLPEEIPLLECAYDHEAFDAFAPNMADAPEGGERCLACFALRLDYTARQAKEHGFEYFTTTLSVSPHKNAGNVNRIGAEAGEKAGVKYLFADFKKKNGYLRSLQLSKEYGLYRQDYCGCRYSKGER</sequence>
<evidence type="ECO:0000256" key="3">
    <source>
        <dbReference type="ARBA" id="ARBA00008207"/>
    </source>
</evidence>
<dbReference type="InterPro" id="IPR003828">
    <property type="entry name" value="QueH"/>
</dbReference>
<dbReference type="UniPathway" id="UPA00392"/>
<comment type="pathway">
    <text evidence="2 17">tRNA modification; tRNA-queuosine biosynthesis.</text>
</comment>
<evidence type="ECO:0000256" key="6">
    <source>
        <dbReference type="ARBA" id="ARBA00022485"/>
    </source>
</evidence>
<comment type="similarity">
    <text evidence="3 17">Belongs to the QueH family.</text>
</comment>
<evidence type="ECO:0000256" key="1">
    <source>
        <dbReference type="ARBA" id="ARBA00002268"/>
    </source>
</evidence>
<dbReference type="EC" id="1.17.99.6" evidence="4 17"/>
<feature type="binding site" evidence="17">
    <location>
        <position position="143"/>
    </location>
    <ligand>
        <name>[4Fe-4S] cluster</name>
        <dbReference type="ChEBI" id="CHEBI:49883"/>
    </ligand>
</feature>
<keyword evidence="11 17" id="KW-0408">Iron</keyword>
<comment type="function">
    <text evidence="1 17">Catalyzes the conversion of epoxyqueuosine (oQ) to queuosine (Q), which is a hypermodified base found in the wobble positions of tRNA(Asp), tRNA(Asn), tRNA(His) and tRNA(Tyr).</text>
</comment>
<comment type="catalytic activity">
    <reaction evidence="16 17">
        <text>epoxyqueuosine(34) in tRNA + AH2 = queuosine(34) in tRNA + A + H2O</text>
        <dbReference type="Rhea" id="RHEA:32159"/>
        <dbReference type="Rhea" id="RHEA-COMP:18571"/>
        <dbReference type="Rhea" id="RHEA-COMP:18582"/>
        <dbReference type="ChEBI" id="CHEBI:13193"/>
        <dbReference type="ChEBI" id="CHEBI:15377"/>
        <dbReference type="ChEBI" id="CHEBI:17499"/>
        <dbReference type="ChEBI" id="CHEBI:194431"/>
        <dbReference type="ChEBI" id="CHEBI:194443"/>
        <dbReference type="EC" id="1.17.99.6"/>
    </reaction>
</comment>
<organism evidence="19">
    <name type="scientific">uncultured bacterium Contigcl_1774</name>
    <dbReference type="NCBI Taxonomy" id="1393661"/>
    <lineage>
        <taxon>Bacteria</taxon>
        <taxon>environmental samples</taxon>
    </lineage>
</organism>
<feature type="disulfide bond" description="Redox-active" evidence="17">
    <location>
        <begin position="222"/>
        <end position="224"/>
    </location>
</feature>
<keyword evidence="7 17" id="KW-0819">tRNA processing</keyword>
<evidence type="ECO:0000256" key="11">
    <source>
        <dbReference type="ARBA" id="ARBA00023004"/>
    </source>
</evidence>
<dbReference type="AlphaFoldDB" id="W0FMI7"/>
<dbReference type="GO" id="GO:0046872">
    <property type="term" value="F:metal ion binding"/>
    <property type="evidence" value="ECO:0007669"/>
    <property type="project" value="UniProtKB-KW"/>
</dbReference>
<evidence type="ECO:0000256" key="4">
    <source>
        <dbReference type="ARBA" id="ARBA00012622"/>
    </source>
</evidence>
<proteinExistence type="inferred from homology"/>
<evidence type="ECO:0000256" key="18">
    <source>
        <dbReference type="SAM" id="MobiDB-lite"/>
    </source>
</evidence>